<dbReference type="UniPathway" id="UPA00079">
    <property type="reaction ID" value="UER00169"/>
</dbReference>
<keyword evidence="4 5" id="KW-0949">S-adenosyl-L-methionine</keyword>
<keyword evidence="1 5" id="KW-0474">Menaquinone biosynthesis</keyword>
<evidence type="ECO:0000313" key="6">
    <source>
        <dbReference type="EMBL" id="SMO33301.1"/>
    </source>
</evidence>
<dbReference type="CDD" id="cd02440">
    <property type="entry name" value="AdoMet_MTases"/>
    <property type="match status" value="1"/>
</dbReference>
<dbReference type="NCBIfam" id="TIGR01934">
    <property type="entry name" value="MenG_MenH_UbiE"/>
    <property type="match status" value="1"/>
</dbReference>
<comment type="pathway">
    <text evidence="5">Quinol/quinone metabolism; menaquinone biosynthesis; menaquinol from 1,4-dihydroxy-2-naphthoate: step 2/2.</text>
</comment>
<dbReference type="PROSITE" id="PS01183">
    <property type="entry name" value="UBIE_1"/>
    <property type="match status" value="1"/>
</dbReference>
<dbReference type="GO" id="GO:0032259">
    <property type="term" value="P:methylation"/>
    <property type="evidence" value="ECO:0007669"/>
    <property type="project" value="UniProtKB-KW"/>
</dbReference>
<dbReference type="EC" id="2.1.1.163" evidence="5"/>
<feature type="binding site" evidence="5">
    <location>
        <position position="89"/>
    </location>
    <ligand>
        <name>S-adenosyl-L-methionine</name>
        <dbReference type="ChEBI" id="CHEBI:59789"/>
    </ligand>
</feature>
<evidence type="ECO:0000256" key="2">
    <source>
        <dbReference type="ARBA" id="ARBA00022603"/>
    </source>
</evidence>
<dbReference type="AlphaFoldDB" id="A0A521AES8"/>
<reference evidence="6 7" key="1">
    <citation type="submission" date="2017-05" db="EMBL/GenBank/DDBJ databases">
        <authorList>
            <person name="Varghese N."/>
            <person name="Submissions S."/>
        </authorList>
    </citation>
    <scope>NUCLEOTIDE SEQUENCE [LARGE SCALE GENOMIC DNA]</scope>
    <source>
        <strain evidence="6 7">DSM 29371</strain>
    </source>
</reference>
<comment type="function">
    <text evidence="5">Methyltransferase required for the conversion of demethylmenaquinol (DMKH2) to menaquinol (MKH2).</text>
</comment>
<dbReference type="PANTHER" id="PTHR43591">
    <property type="entry name" value="METHYLTRANSFERASE"/>
    <property type="match status" value="1"/>
</dbReference>
<organism evidence="6 7">
    <name type="scientific">Chryseobacterium rhizoplanae</name>
    <dbReference type="NCBI Taxonomy" id="1609531"/>
    <lineage>
        <taxon>Bacteria</taxon>
        <taxon>Pseudomonadati</taxon>
        <taxon>Bacteroidota</taxon>
        <taxon>Flavobacteriia</taxon>
        <taxon>Flavobacteriales</taxon>
        <taxon>Weeksellaceae</taxon>
        <taxon>Chryseobacterium group</taxon>
        <taxon>Chryseobacterium</taxon>
    </lineage>
</organism>
<evidence type="ECO:0000256" key="1">
    <source>
        <dbReference type="ARBA" id="ARBA00022428"/>
    </source>
</evidence>
<dbReference type="Proteomes" id="UP000316916">
    <property type="component" value="Unassembled WGS sequence"/>
</dbReference>
<comment type="caution">
    <text evidence="5">Lacks conserved residue(s) required for the propagation of feature annotation.</text>
</comment>
<dbReference type="PANTHER" id="PTHR43591:SF24">
    <property type="entry name" value="2-METHOXY-6-POLYPRENYL-1,4-BENZOQUINOL METHYLASE, MITOCHONDRIAL"/>
    <property type="match status" value="1"/>
</dbReference>
<dbReference type="InterPro" id="IPR004033">
    <property type="entry name" value="UbiE/COQ5_MeTrFase"/>
</dbReference>
<feature type="binding site" evidence="5">
    <location>
        <begin position="117"/>
        <end position="118"/>
    </location>
    <ligand>
        <name>S-adenosyl-L-methionine</name>
        <dbReference type="ChEBI" id="CHEBI:59789"/>
    </ligand>
</feature>
<dbReference type="GO" id="GO:0043770">
    <property type="term" value="F:demethylmenaquinone methyltransferase activity"/>
    <property type="evidence" value="ECO:0007669"/>
    <property type="project" value="UniProtKB-UniRule"/>
</dbReference>
<dbReference type="GO" id="GO:0009234">
    <property type="term" value="P:menaquinone biosynthetic process"/>
    <property type="evidence" value="ECO:0007669"/>
    <property type="project" value="UniProtKB-UniRule"/>
</dbReference>
<gene>
    <name evidence="5" type="primary">menG</name>
    <name evidence="6" type="ORF">SAMN06265171_10194</name>
</gene>
<dbReference type="InterPro" id="IPR023576">
    <property type="entry name" value="UbiE/COQ5_MeTrFase_CS"/>
</dbReference>
<evidence type="ECO:0000313" key="7">
    <source>
        <dbReference type="Proteomes" id="UP000316916"/>
    </source>
</evidence>
<feature type="binding site" evidence="5">
    <location>
        <position position="70"/>
    </location>
    <ligand>
        <name>S-adenosyl-L-methionine</name>
        <dbReference type="ChEBI" id="CHEBI:59789"/>
    </ligand>
</feature>
<proteinExistence type="inferred from homology"/>
<keyword evidence="3 5" id="KW-0808">Transferase</keyword>
<sequence length="243" mass="27522">MTKDITKVTPYNSEATKKSQVEDMFDNIAPKYDLLNHVLSMKIDVLWRNKLVRWMKNDNPQEVLDVATGTGDLAITIEKGTGSKVVGLDLSQQMLNVGVIKIKKLKLDGKISMQKGDAENLPFEDNRFDAVSVAFGVRNFENLPKGLAELRRVVKDNKSVYILEFSKVEGFMGPFYMFYFKNILPAIGRLVSKDNRAYTYLPDSVNAFPFGEKMKQILLDTGFKKVEYKKLSLGIATIYKATK</sequence>
<evidence type="ECO:0000256" key="4">
    <source>
        <dbReference type="ARBA" id="ARBA00022691"/>
    </source>
</evidence>
<evidence type="ECO:0000256" key="3">
    <source>
        <dbReference type="ARBA" id="ARBA00022679"/>
    </source>
</evidence>
<keyword evidence="2 5" id="KW-0489">Methyltransferase</keyword>
<comment type="similarity">
    <text evidence="5">Belongs to the class I-like SAM-binding methyltransferase superfamily. MenG/UbiE family.</text>
</comment>
<dbReference type="RefSeq" id="WP_047423526.1">
    <property type="nucleotide sequence ID" value="NZ_FXTC01000001.1"/>
</dbReference>
<evidence type="ECO:0000256" key="5">
    <source>
        <dbReference type="HAMAP-Rule" id="MF_01813"/>
    </source>
</evidence>
<comment type="catalytic activity">
    <reaction evidence="5">
        <text>a 2-demethylmenaquinol + S-adenosyl-L-methionine = a menaquinol + S-adenosyl-L-homocysteine + H(+)</text>
        <dbReference type="Rhea" id="RHEA:42640"/>
        <dbReference type="Rhea" id="RHEA-COMP:9539"/>
        <dbReference type="Rhea" id="RHEA-COMP:9563"/>
        <dbReference type="ChEBI" id="CHEBI:15378"/>
        <dbReference type="ChEBI" id="CHEBI:18151"/>
        <dbReference type="ChEBI" id="CHEBI:55437"/>
        <dbReference type="ChEBI" id="CHEBI:57856"/>
        <dbReference type="ChEBI" id="CHEBI:59789"/>
        <dbReference type="EC" id="2.1.1.163"/>
    </reaction>
</comment>
<dbReference type="Pfam" id="PF01209">
    <property type="entry name" value="Ubie_methyltran"/>
    <property type="match status" value="1"/>
</dbReference>
<name>A0A521AES8_9FLAO</name>
<dbReference type="HAMAP" id="MF_01813">
    <property type="entry name" value="MenG_UbiE_methyltr"/>
    <property type="match status" value="1"/>
</dbReference>
<dbReference type="EMBL" id="FXTC01000001">
    <property type="protein sequence ID" value="SMO33301.1"/>
    <property type="molecule type" value="Genomic_DNA"/>
</dbReference>
<protein>
    <recommendedName>
        <fullName evidence="5">Demethylmenaquinone methyltransferase</fullName>
        <ecNumber evidence="5">2.1.1.163</ecNumber>
    </recommendedName>
</protein>
<dbReference type="PROSITE" id="PS51608">
    <property type="entry name" value="SAM_MT_UBIE"/>
    <property type="match status" value="1"/>
</dbReference>
<dbReference type="NCBIfam" id="NF001244">
    <property type="entry name" value="PRK00216.1-5"/>
    <property type="match status" value="1"/>
</dbReference>
<accession>A0A521AES8</accession>
<dbReference type="SUPFAM" id="SSF53335">
    <property type="entry name" value="S-adenosyl-L-methionine-dependent methyltransferases"/>
    <property type="match status" value="1"/>
</dbReference>
<dbReference type="InterPro" id="IPR029063">
    <property type="entry name" value="SAM-dependent_MTases_sf"/>
</dbReference>
<keyword evidence="7" id="KW-1185">Reference proteome</keyword>
<dbReference type="Gene3D" id="3.40.50.150">
    <property type="entry name" value="Vaccinia Virus protein VP39"/>
    <property type="match status" value="1"/>
</dbReference>